<dbReference type="EMBL" id="JAUJEB010000011">
    <property type="protein sequence ID" value="MDN5216873.1"/>
    <property type="molecule type" value="Genomic_DNA"/>
</dbReference>
<proteinExistence type="predicted"/>
<dbReference type="Gene3D" id="3.30.70.100">
    <property type="match status" value="1"/>
</dbReference>
<dbReference type="PANTHER" id="PTHR43239">
    <property type="entry name" value="UPF0734 PROTEIN DDB_G0273871/DDB_G0273177"/>
    <property type="match status" value="1"/>
</dbReference>
<dbReference type="InterPro" id="IPR052996">
    <property type="entry name" value="Carb_Metab_Mutarotase"/>
</dbReference>
<organism evidence="1 2">
    <name type="scientific">Agaribacillus aureus</name>
    <dbReference type="NCBI Taxonomy" id="3051825"/>
    <lineage>
        <taxon>Bacteria</taxon>
        <taxon>Pseudomonadati</taxon>
        <taxon>Bacteroidota</taxon>
        <taxon>Cytophagia</taxon>
        <taxon>Cytophagales</taxon>
        <taxon>Splendidivirgaceae</taxon>
        <taxon>Agaribacillus</taxon>
    </lineage>
</organism>
<dbReference type="SUPFAM" id="SSF54909">
    <property type="entry name" value="Dimeric alpha+beta barrel"/>
    <property type="match status" value="1"/>
</dbReference>
<gene>
    <name evidence="1" type="ORF">QQ020_32680</name>
</gene>
<reference evidence="1" key="1">
    <citation type="submission" date="2023-06" db="EMBL/GenBank/DDBJ databases">
        <title>Genomic of Agaribacillus aureum.</title>
        <authorList>
            <person name="Wang G."/>
        </authorList>
    </citation>
    <scope>NUCLEOTIDE SEQUENCE</scope>
    <source>
        <strain evidence="1">BMA12</strain>
    </source>
</reference>
<evidence type="ECO:0000313" key="1">
    <source>
        <dbReference type="EMBL" id="MDN5216873.1"/>
    </source>
</evidence>
<keyword evidence="2" id="KW-1185">Reference proteome</keyword>
<protein>
    <submittedName>
        <fullName evidence="1">L-rhamnose mutarotase</fullName>
    </submittedName>
</protein>
<name>A0ABT8LKP0_9BACT</name>
<dbReference type="PANTHER" id="PTHR43239:SF1">
    <property type="entry name" value="UPF0734 PROTEIN DDB_G0273871_DDB_G0273177"/>
    <property type="match status" value="1"/>
</dbReference>
<dbReference type="InterPro" id="IPR011008">
    <property type="entry name" value="Dimeric_a/b-barrel"/>
</dbReference>
<dbReference type="RefSeq" id="WP_346762210.1">
    <property type="nucleotide sequence ID" value="NZ_JAUJEB010000011.1"/>
</dbReference>
<evidence type="ECO:0000313" key="2">
    <source>
        <dbReference type="Proteomes" id="UP001172083"/>
    </source>
</evidence>
<dbReference type="Proteomes" id="UP001172083">
    <property type="component" value="Unassembled WGS sequence"/>
</dbReference>
<dbReference type="Pfam" id="PF05336">
    <property type="entry name" value="rhaM"/>
    <property type="match status" value="1"/>
</dbReference>
<sequence length="108" mass="12898">MACDLKDNPALIEEYRHYHSKGNAWEEVTRSIQDAGILDMQIFNVKNRLFMIMEVDEHFDPERKKQMDLDNPKVQEWEKLMWKFQQALPGSLPGQKWVEMDKIFQLGE</sequence>
<dbReference type="InterPro" id="IPR008000">
    <property type="entry name" value="Rham/fucose_mutarotase"/>
</dbReference>
<accession>A0ABT8LKP0</accession>
<comment type="caution">
    <text evidence="1">The sequence shown here is derived from an EMBL/GenBank/DDBJ whole genome shotgun (WGS) entry which is preliminary data.</text>
</comment>